<proteinExistence type="predicted"/>
<gene>
    <name evidence="1" type="ORF">Pint_17605</name>
</gene>
<evidence type="ECO:0000313" key="1">
    <source>
        <dbReference type="EMBL" id="KAJ0041939.1"/>
    </source>
</evidence>
<sequence length="65" mass="7765">MILLLAQFFLVLMKQAFLAWGQMERQASSFPVSIVVIEWSLQNQGQVLWSRNCRRYFDYLVPHFL</sequence>
<keyword evidence="2" id="KW-1185">Reference proteome</keyword>
<name>A0ACC0YU53_9ROSI</name>
<accession>A0ACC0YU53</accession>
<dbReference type="EMBL" id="CM047739">
    <property type="protein sequence ID" value="KAJ0041939.1"/>
    <property type="molecule type" value="Genomic_DNA"/>
</dbReference>
<comment type="caution">
    <text evidence="1">The sequence shown here is derived from an EMBL/GenBank/DDBJ whole genome shotgun (WGS) entry which is preliminary data.</text>
</comment>
<reference evidence="2" key="1">
    <citation type="journal article" date="2023" name="G3 (Bethesda)">
        <title>Genome assembly and association tests identify interacting loci associated with vigor, precocity, and sex in interspecific pistachio rootstocks.</title>
        <authorList>
            <person name="Palmer W."/>
            <person name="Jacygrad E."/>
            <person name="Sagayaradj S."/>
            <person name="Cavanaugh K."/>
            <person name="Han R."/>
            <person name="Bertier L."/>
            <person name="Beede B."/>
            <person name="Kafkas S."/>
            <person name="Golino D."/>
            <person name="Preece J."/>
            <person name="Michelmore R."/>
        </authorList>
    </citation>
    <scope>NUCLEOTIDE SEQUENCE [LARGE SCALE GENOMIC DNA]</scope>
</reference>
<evidence type="ECO:0000313" key="2">
    <source>
        <dbReference type="Proteomes" id="UP001163603"/>
    </source>
</evidence>
<dbReference type="Proteomes" id="UP001163603">
    <property type="component" value="Chromosome 4"/>
</dbReference>
<protein>
    <submittedName>
        <fullName evidence="1">Uncharacterized protein</fullName>
    </submittedName>
</protein>
<organism evidence="1 2">
    <name type="scientific">Pistacia integerrima</name>
    <dbReference type="NCBI Taxonomy" id="434235"/>
    <lineage>
        <taxon>Eukaryota</taxon>
        <taxon>Viridiplantae</taxon>
        <taxon>Streptophyta</taxon>
        <taxon>Embryophyta</taxon>
        <taxon>Tracheophyta</taxon>
        <taxon>Spermatophyta</taxon>
        <taxon>Magnoliopsida</taxon>
        <taxon>eudicotyledons</taxon>
        <taxon>Gunneridae</taxon>
        <taxon>Pentapetalae</taxon>
        <taxon>rosids</taxon>
        <taxon>malvids</taxon>
        <taxon>Sapindales</taxon>
        <taxon>Anacardiaceae</taxon>
        <taxon>Pistacia</taxon>
    </lineage>
</organism>